<dbReference type="RefSeq" id="WP_024629224.1">
    <property type="nucleotide sequence ID" value="NZ_LITU01000081.1"/>
</dbReference>
<protein>
    <submittedName>
        <fullName evidence="2">Signal transduction histidine kinase</fullName>
    </submittedName>
</protein>
<proteinExistence type="predicted"/>
<evidence type="ECO:0000256" key="1">
    <source>
        <dbReference type="SAM" id="Phobius"/>
    </source>
</evidence>
<dbReference type="AlphaFoldDB" id="A0A0M9BKH1"/>
<dbReference type="OrthoDB" id="2627968at2"/>
<keyword evidence="1" id="KW-0472">Membrane</keyword>
<dbReference type="Proteomes" id="UP000037688">
    <property type="component" value="Unassembled WGS sequence"/>
</dbReference>
<dbReference type="GeneID" id="97131148"/>
<keyword evidence="2" id="KW-0808">Transferase</keyword>
<keyword evidence="1" id="KW-1133">Transmembrane helix</keyword>
<comment type="caution">
    <text evidence="2">The sequence shown here is derived from an EMBL/GenBank/DDBJ whole genome shotgun (WGS) entry which is preliminary data.</text>
</comment>
<name>A0A0M9BKH1_9BACL</name>
<dbReference type="PATRIC" id="fig|1705561.3.peg.5550"/>
<dbReference type="GO" id="GO:0016301">
    <property type="term" value="F:kinase activity"/>
    <property type="evidence" value="ECO:0007669"/>
    <property type="project" value="UniProtKB-KW"/>
</dbReference>
<sequence>MQLDSSNVVIFIILAFSLGIVLILGRNSIPDRLRRGMALIATLLICFAFFLIVYFLVNMGA</sequence>
<reference evidence="2 3" key="1">
    <citation type="submission" date="2015-08" db="EMBL/GenBank/DDBJ databases">
        <title>Draft genome sequence of cellulolytic and xylanolytic Paenibacillus sp. A59, isolated from a decaying forest soil from Patagonia, Argentina.</title>
        <authorList>
            <person name="Ghio S."/>
            <person name="Caceres A.M."/>
            <person name="Talia P."/>
            <person name="Grasso D."/>
            <person name="Campos E."/>
        </authorList>
    </citation>
    <scope>NUCLEOTIDE SEQUENCE [LARGE SCALE GENOMIC DNA]</scope>
    <source>
        <strain evidence="2 3">A59</strain>
    </source>
</reference>
<accession>A0A0M9BKH1</accession>
<keyword evidence="1" id="KW-0812">Transmembrane</keyword>
<evidence type="ECO:0000313" key="2">
    <source>
        <dbReference type="EMBL" id="KOY13276.1"/>
    </source>
</evidence>
<feature type="transmembrane region" description="Helical" evidence="1">
    <location>
        <begin position="6"/>
        <end position="25"/>
    </location>
</feature>
<evidence type="ECO:0000313" key="3">
    <source>
        <dbReference type="Proteomes" id="UP000037688"/>
    </source>
</evidence>
<feature type="transmembrane region" description="Helical" evidence="1">
    <location>
        <begin position="37"/>
        <end position="57"/>
    </location>
</feature>
<keyword evidence="2" id="KW-0418">Kinase</keyword>
<keyword evidence="3" id="KW-1185">Reference proteome</keyword>
<dbReference type="EMBL" id="LITU01000081">
    <property type="protein sequence ID" value="KOY13276.1"/>
    <property type="molecule type" value="Genomic_DNA"/>
</dbReference>
<gene>
    <name evidence="2" type="ORF">AMS66_26410</name>
</gene>
<organism evidence="2 3">
    <name type="scientific">Paenibacillus xylanivorans</name>
    <dbReference type="NCBI Taxonomy" id="1705561"/>
    <lineage>
        <taxon>Bacteria</taxon>
        <taxon>Bacillati</taxon>
        <taxon>Bacillota</taxon>
        <taxon>Bacilli</taxon>
        <taxon>Bacillales</taxon>
        <taxon>Paenibacillaceae</taxon>
        <taxon>Paenibacillus</taxon>
    </lineage>
</organism>